<proteinExistence type="predicted"/>
<feature type="signal peptide" evidence="1">
    <location>
        <begin position="1"/>
        <end position="22"/>
    </location>
</feature>
<evidence type="ECO:0000313" key="3">
    <source>
        <dbReference type="Proteomes" id="UP000501812"/>
    </source>
</evidence>
<keyword evidence="3" id="KW-1185">Reference proteome</keyword>
<dbReference type="RefSeq" id="WP_169455703.1">
    <property type="nucleotide sequence ID" value="NZ_CP051774.1"/>
</dbReference>
<protein>
    <recommendedName>
        <fullName evidence="4">DUF4198 domain-containing protein</fullName>
    </recommendedName>
</protein>
<evidence type="ECO:0008006" key="4">
    <source>
        <dbReference type="Google" id="ProtNLM"/>
    </source>
</evidence>
<organism evidence="2 3">
    <name type="scientific">Luteolibacter luteus</name>
    <dbReference type="NCBI Taxonomy" id="2728835"/>
    <lineage>
        <taxon>Bacteria</taxon>
        <taxon>Pseudomonadati</taxon>
        <taxon>Verrucomicrobiota</taxon>
        <taxon>Verrucomicrobiia</taxon>
        <taxon>Verrucomicrobiales</taxon>
        <taxon>Verrucomicrobiaceae</taxon>
        <taxon>Luteolibacter</taxon>
    </lineage>
</organism>
<reference evidence="2 3" key="1">
    <citation type="submission" date="2020-04" db="EMBL/GenBank/DDBJ databases">
        <title>Luteolibacter sp. G-1-1-1 isolated from soil.</title>
        <authorList>
            <person name="Dahal R.H."/>
        </authorList>
    </citation>
    <scope>NUCLEOTIDE SEQUENCE [LARGE SCALE GENOMIC DNA]</scope>
    <source>
        <strain evidence="2 3">G-1-1-1</strain>
    </source>
</reference>
<gene>
    <name evidence="2" type="ORF">HHL09_16415</name>
</gene>
<name>A0A858RMU9_9BACT</name>
<dbReference type="Proteomes" id="UP000501812">
    <property type="component" value="Chromosome"/>
</dbReference>
<dbReference type="KEGG" id="luo:HHL09_16415"/>
<accession>A0A858RMU9</accession>
<dbReference type="AlphaFoldDB" id="A0A858RMU9"/>
<keyword evidence="1" id="KW-0732">Signal</keyword>
<sequence length="229" mass="24235">MKIRFVIAIAAAAISWALPAAGAPEEYRVRALSLLPTPPAEVHLHDAGGKGTAGVVHPKSFLNHEYELLKTKGGAVVLTTKADPGSVKVDGDVVGECELPAKAGSYILLMLPEDGSETKSKVVVVDSSAKAFPPGSFKVINTTTVPVKIELEGKPFEFAAGETKLIEKAPMGENQTAGMKASFERDGKWTTISSGVWPAPGDKRVLQILIESGANKRIELRGIRDVAKP</sequence>
<feature type="chain" id="PRO_5032500163" description="DUF4198 domain-containing protein" evidence="1">
    <location>
        <begin position="23"/>
        <end position="229"/>
    </location>
</feature>
<evidence type="ECO:0000256" key="1">
    <source>
        <dbReference type="SAM" id="SignalP"/>
    </source>
</evidence>
<evidence type="ECO:0000313" key="2">
    <source>
        <dbReference type="EMBL" id="QJE97303.1"/>
    </source>
</evidence>
<dbReference type="EMBL" id="CP051774">
    <property type="protein sequence ID" value="QJE97303.1"/>
    <property type="molecule type" value="Genomic_DNA"/>
</dbReference>